<keyword evidence="4 9" id="KW-0812">Transmembrane</keyword>
<dbReference type="OMA" id="NVRFWIA"/>
<evidence type="ECO:0000313" key="11">
    <source>
        <dbReference type="Proteomes" id="UP000472267"/>
    </source>
</evidence>
<keyword evidence="7" id="KW-0496">Mitochondrion</keyword>
<dbReference type="AlphaFoldDB" id="A0A672GUZ3"/>
<dbReference type="GeneID" id="115399790"/>
<dbReference type="OrthoDB" id="6608471at2759"/>
<organism evidence="10 11">
    <name type="scientific">Salarias fasciatus</name>
    <name type="common">Jewelled blenny</name>
    <name type="synonym">Blennius fasciatus</name>
    <dbReference type="NCBI Taxonomy" id="181472"/>
    <lineage>
        <taxon>Eukaryota</taxon>
        <taxon>Metazoa</taxon>
        <taxon>Chordata</taxon>
        <taxon>Craniata</taxon>
        <taxon>Vertebrata</taxon>
        <taxon>Euteleostomi</taxon>
        <taxon>Actinopterygii</taxon>
        <taxon>Neopterygii</taxon>
        <taxon>Teleostei</taxon>
        <taxon>Neoteleostei</taxon>
        <taxon>Acanthomorphata</taxon>
        <taxon>Ovalentaria</taxon>
        <taxon>Blenniimorphae</taxon>
        <taxon>Blenniiformes</taxon>
        <taxon>Blennioidei</taxon>
        <taxon>Blenniidae</taxon>
        <taxon>Salariinae</taxon>
        <taxon>Salarias</taxon>
    </lineage>
</organism>
<dbReference type="FunCoup" id="A0A672GUZ3">
    <property type="interactions" value="369"/>
</dbReference>
<dbReference type="RefSeq" id="XP_029963221.1">
    <property type="nucleotide sequence ID" value="XM_030107361.1"/>
</dbReference>
<evidence type="ECO:0000313" key="10">
    <source>
        <dbReference type="Ensembl" id="ENSSFAP00005022518.1"/>
    </source>
</evidence>
<evidence type="ECO:0000256" key="2">
    <source>
        <dbReference type="ARBA" id="ARBA00005974"/>
    </source>
</evidence>
<protein>
    <recommendedName>
        <fullName evidence="12">Sideroflexin 4</fullName>
    </recommendedName>
</protein>
<reference evidence="10" key="2">
    <citation type="submission" date="2025-08" db="UniProtKB">
        <authorList>
            <consortium name="Ensembl"/>
        </authorList>
    </citation>
    <scope>IDENTIFICATION</scope>
</reference>
<keyword evidence="5" id="KW-0029">Amino-acid transport</keyword>
<evidence type="ECO:0000256" key="6">
    <source>
        <dbReference type="ARBA" id="ARBA00022989"/>
    </source>
</evidence>
<name>A0A672GUZ3_SALFA</name>
<evidence type="ECO:0008006" key="12">
    <source>
        <dbReference type="Google" id="ProtNLM"/>
    </source>
</evidence>
<dbReference type="Proteomes" id="UP000472267">
    <property type="component" value="Chromosome 13"/>
</dbReference>
<dbReference type="Pfam" id="PF03820">
    <property type="entry name" value="SFXNs"/>
    <property type="match status" value="1"/>
</dbReference>
<keyword evidence="11" id="KW-1185">Reference proteome</keyword>
<dbReference type="PANTHER" id="PTHR11153:SF3">
    <property type="entry name" value="SIDEROFLEXIN-4"/>
    <property type="match status" value="1"/>
</dbReference>
<dbReference type="InParanoid" id="A0A672GUZ3"/>
<evidence type="ECO:0000256" key="3">
    <source>
        <dbReference type="ARBA" id="ARBA00022448"/>
    </source>
</evidence>
<reference evidence="10" key="3">
    <citation type="submission" date="2025-09" db="UniProtKB">
        <authorList>
            <consortium name="Ensembl"/>
        </authorList>
    </citation>
    <scope>IDENTIFICATION</scope>
</reference>
<dbReference type="Ensembl" id="ENSSFAT00005023455.1">
    <property type="protein sequence ID" value="ENSSFAP00005022518.1"/>
    <property type="gene ID" value="ENSSFAG00005011704.1"/>
</dbReference>
<feature type="transmembrane region" description="Helical" evidence="9">
    <location>
        <begin position="140"/>
        <end position="161"/>
    </location>
</feature>
<evidence type="ECO:0000256" key="5">
    <source>
        <dbReference type="ARBA" id="ARBA00022970"/>
    </source>
</evidence>
<dbReference type="PANTHER" id="PTHR11153">
    <property type="entry name" value="SIDEROFLEXIN"/>
    <property type="match status" value="1"/>
</dbReference>
<dbReference type="GO" id="GO:0006865">
    <property type="term" value="P:amino acid transport"/>
    <property type="evidence" value="ECO:0007669"/>
    <property type="project" value="UniProtKB-KW"/>
</dbReference>
<comment type="subcellular location">
    <subcellularLocation>
        <location evidence="1">Mitochondrion membrane</location>
        <topology evidence="1">Multi-pass membrane protein</topology>
    </subcellularLocation>
</comment>
<dbReference type="GO" id="GO:0005743">
    <property type="term" value="C:mitochondrial inner membrane"/>
    <property type="evidence" value="ECO:0007669"/>
    <property type="project" value="TreeGrafter"/>
</dbReference>
<gene>
    <name evidence="10" type="primary">sfxn4</name>
</gene>
<evidence type="ECO:0000256" key="4">
    <source>
        <dbReference type="ARBA" id="ARBA00022692"/>
    </source>
</evidence>
<evidence type="ECO:0000256" key="1">
    <source>
        <dbReference type="ARBA" id="ARBA00004225"/>
    </source>
</evidence>
<comment type="similarity">
    <text evidence="2">Belongs to the sideroflexin family.</text>
</comment>
<dbReference type="GO" id="GO:0015075">
    <property type="term" value="F:monoatomic ion transmembrane transporter activity"/>
    <property type="evidence" value="ECO:0007669"/>
    <property type="project" value="InterPro"/>
</dbReference>
<dbReference type="GO" id="GO:1990542">
    <property type="term" value="P:mitochondrial transmembrane transport"/>
    <property type="evidence" value="ECO:0007669"/>
    <property type="project" value="TreeGrafter"/>
</dbReference>
<evidence type="ECO:0000256" key="9">
    <source>
        <dbReference type="SAM" id="Phobius"/>
    </source>
</evidence>
<proteinExistence type="inferred from homology"/>
<feature type="transmembrane region" description="Helical" evidence="9">
    <location>
        <begin position="173"/>
        <end position="195"/>
    </location>
</feature>
<evidence type="ECO:0000256" key="7">
    <source>
        <dbReference type="ARBA" id="ARBA00023128"/>
    </source>
</evidence>
<reference evidence="10" key="1">
    <citation type="submission" date="2019-06" db="EMBL/GenBank/DDBJ databases">
        <authorList>
            <consortium name="Wellcome Sanger Institute Data Sharing"/>
        </authorList>
    </citation>
    <scope>NUCLEOTIDE SEQUENCE [LARGE SCALE GENOMIC DNA]</scope>
</reference>
<evidence type="ECO:0000256" key="8">
    <source>
        <dbReference type="ARBA" id="ARBA00023136"/>
    </source>
</evidence>
<keyword evidence="6 9" id="KW-1133">Transmembrane helix</keyword>
<dbReference type="InterPro" id="IPR004686">
    <property type="entry name" value="Mtc"/>
</dbReference>
<keyword evidence="8 9" id="KW-0472">Membrane</keyword>
<sequence>MDPNLLYWRTEGQSFFSRVRTWFSLLDPALLLASDPEIQKAHSLLAGRLEELGQKDEAAATLSLSSVHADSGAPLPLVFRPPAVLPVSGPLVVASLLPHSTVKPALFWQFLLQSYYAGFNFAHRNRSSEQQGAETGLRQLLLVAGTVSYAACAGALPQIFVNRLNITSPPVQAFLRSALPVPLSAALAFFSVFTIRSEESETGVQVFDQQGNLAGVSKAAGKQAVRETALSRAALFGATAAFPNLLLLLLKRTRLFQRNSLLAAPVRHVSTALVLGLMLPVSFSLFPQLGTIKREELEEELQAGAAGGHLFYHRGL</sequence>
<dbReference type="CTD" id="119559"/>
<accession>A0A672GUZ3</accession>
<keyword evidence="3" id="KW-0813">Transport</keyword>
<feature type="transmembrane region" description="Helical" evidence="9">
    <location>
        <begin position="229"/>
        <end position="249"/>
    </location>
</feature>